<comment type="caution">
    <text evidence="2">The sequence shown here is derived from an EMBL/GenBank/DDBJ whole genome shotgun (WGS) entry which is preliminary data.</text>
</comment>
<reference evidence="2 3" key="1">
    <citation type="submission" date="2019-01" db="EMBL/GenBank/DDBJ databases">
        <title>Genome sequences of marine Pseudoalteromonas species.</title>
        <authorList>
            <person name="Boraston A.B."/>
            <person name="Hehemann J.-H."/>
            <person name="Vickers C.J."/>
            <person name="Salama-Alber O."/>
            <person name="Abe K."/>
            <person name="Hettle A.J."/>
        </authorList>
    </citation>
    <scope>NUCLEOTIDE SEQUENCE [LARGE SCALE GENOMIC DNA]</scope>
    <source>
        <strain evidence="2 3">PS42</strain>
    </source>
</reference>
<evidence type="ECO:0000259" key="1">
    <source>
        <dbReference type="PROSITE" id="PS50994"/>
    </source>
</evidence>
<dbReference type="EMBL" id="SEUK01000030">
    <property type="protein sequence ID" value="KAA1165782.1"/>
    <property type="molecule type" value="Genomic_DNA"/>
</dbReference>
<dbReference type="Proteomes" id="UP000324162">
    <property type="component" value="Unassembled WGS sequence"/>
</dbReference>
<proteinExistence type="predicted"/>
<dbReference type="PROSITE" id="PS50994">
    <property type="entry name" value="INTEGRASE"/>
    <property type="match status" value="1"/>
</dbReference>
<accession>A0AB73BM87</accession>
<evidence type="ECO:0000313" key="3">
    <source>
        <dbReference type="Proteomes" id="UP000324162"/>
    </source>
</evidence>
<dbReference type="GO" id="GO:0015074">
    <property type="term" value="P:DNA integration"/>
    <property type="evidence" value="ECO:0007669"/>
    <property type="project" value="InterPro"/>
</dbReference>
<dbReference type="PANTHER" id="PTHR35004">
    <property type="entry name" value="TRANSPOSASE RV3428C-RELATED"/>
    <property type="match status" value="1"/>
</dbReference>
<dbReference type="PANTHER" id="PTHR35004:SF7">
    <property type="entry name" value="INTEGRASE PROTEIN"/>
    <property type="match status" value="1"/>
</dbReference>
<dbReference type="AlphaFoldDB" id="A0AB73BM87"/>
<name>A0AB73BM87_9GAMM</name>
<feature type="domain" description="Integrase catalytic" evidence="1">
    <location>
        <begin position="153"/>
        <end position="338"/>
    </location>
</feature>
<protein>
    <recommendedName>
        <fullName evidence="1">Integrase catalytic domain-containing protein</fullName>
    </recommendedName>
</protein>
<organism evidence="2 3">
    <name type="scientific">Pseudoalteromonas fuliginea</name>
    <dbReference type="NCBI Taxonomy" id="1872678"/>
    <lineage>
        <taxon>Bacteria</taxon>
        <taxon>Pseudomonadati</taxon>
        <taxon>Pseudomonadota</taxon>
        <taxon>Gammaproteobacteria</taxon>
        <taxon>Alteromonadales</taxon>
        <taxon>Pseudoalteromonadaceae</taxon>
        <taxon>Pseudoalteromonas</taxon>
    </lineage>
</organism>
<dbReference type="InterPro" id="IPR012337">
    <property type="entry name" value="RNaseH-like_sf"/>
</dbReference>
<dbReference type="GO" id="GO:0003676">
    <property type="term" value="F:nucleic acid binding"/>
    <property type="evidence" value="ECO:0007669"/>
    <property type="project" value="InterPro"/>
</dbReference>
<sequence>MSSLTIEYWGEQLQSAGHGKKSQIREQACNALGLSKDAFYRALKKAGFSSGKQRRSDAGTTALTDDTVNMLVAILNQGVRENGKRVMNVTTARSMLIANGYECLSHSQICRVLAQRNASVNDLDRATPHVQLRSLGPNHVHQTDPSYCLLYYPPGKPGKRQTFMNDADFYANKPDNLEKVKNFRVWRYVLVDHYSGAIRLFYFEAAGETQANMFEFLMWCWQQHDGSPIHGVPQVLMWDKGSANGAKAIKNVLKALNVKNIPHEAGNPRAKGAVEKANDIVETQFESRILFEPVDSVAELNAAAWAWQEAFNANVVPGMNCRHHRHKQPRLDVWKHIYKAENRQFLRALPDLQICRLLLTKQDETRKVAGDLTISYRHPVAKKSIEYDLSDLANVRNGMKVTVGPVIVNDSHAILVGVSNEFNEAIYHQVEPVITDESGFRLDAPVIGEKIARHSDTAAQASGKAADKLAFGEDATQNEIKRAKKTKAAPFNGALNAHSHLKDIKHETHLAPQGEVITPDSAITAQVTEAAKRKGNVLESLDLRILLANRLGRNLRPMELDYIAGLGDVVDTQVNDIVEELHRGITHAPVLKIAR</sequence>
<evidence type="ECO:0000313" key="2">
    <source>
        <dbReference type="EMBL" id="KAA1165782.1"/>
    </source>
</evidence>
<dbReference type="InterPro" id="IPR036397">
    <property type="entry name" value="RNaseH_sf"/>
</dbReference>
<dbReference type="Gene3D" id="3.30.420.10">
    <property type="entry name" value="Ribonuclease H-like superfamily/Ribonuclease H"/>
    <property type="match status" value="1"/>
</dbReference>
<gene>
    <name evidence="2" type="ORF">EU508_00520</name>
</gene>
<dbReference type="SUPFAM" id="SSF53098">
    <property type="entry name" value="Ribonuclease H-like"/>
    <property type="match status" value="1"/>
</dbReference>
<dbReference type="InterPro" id="IPR001584">
    <property type="entry name" value="Integrase_cat-core"/>
</dbReference>